<dbReference type="InterPro" id="IPR003497">
    <property type="entry name" value="BRO_N_domain"/>
</dbReference>
<name>A0A140HR19_NPVLD</name>
<dbReference type="PANTHER" id="PTHR36180">
    <property type="entry name" value="DNA-BINDING PROTEIN-RELATED-RELATED"/>
    <property type="match status" value="1"/>
</dbReference>
<dbReference type="EMBL" id="KT626571">
    <property type="protein sequence ID" value="AMO27816.1"/>
    <property type="molecule type" value="Genomic_DNA"/>
</dbReference>
<feature type="domain" description="Bro-N" evidence="2">
    <location>
        <begin position="1"/>
        <end position="125"/>
    </location>
</feature>
<feature type="coiled-coil region" evidence="1">
    <location>
        <begin position="292"/>
        <end position="347"/>
    </location>
</feature>
<evidence type="ECO:0000259" key="2">
    <source>
        <dbReference type="PROSITE" id="PS51750"/>
    </source>
</evidence>
<proteinExistence type="predicted"/>
<dbReference type="PANTHER" id="PTHR36180:SF2">
    <property type="entry name" value="BRO FAMILY PROTEIN"/>
    <property type="match status" value="1"/>
</dbReference>
<accession>A0A140HR19</accession>
<organism evidence="3">
    <name type="scientific">Lymantria dispar multicapsid nuclear polyhedrosis virus</name>
    <name type="common">LdMNPV</name>
    <dbReference type="NCBI Taxonomy" id="10449"/>
    <lineage>
        <taxon>Viruses</taxon>
        <taxon>Viruses incertae sedis</taxon>
        <taxon>Naldaviricetes</taxon>
        <taxon>Lefavirales</taxon>
        <taxon>Baculoviridae</taxon>
        <taxon>Alphabaculovirus</taxon>
        <taxon>Alphabaculovirus lydisparis</taxon>
    </lineage>
</organism>
<dbReference type="PROSITE" id="PS51750">
    <property type="entry name" value="BRO_N"/>
    <property type="match status" value="2"/>
</dbReference>
<evidence type="ECO:0000256" key="1">
    <source>
        <dbReference type="SAM" id="Coils"/>
    </source>
</evidence>
<feature type="domain" description="Bro-N" evidence="2">
    <location>
        <begin position="152"/>
        <end position="257"/>
    </location>
</feature>
<dbReference type="Pfam" id="PF12299">
    <property type="entry name" value="DUF3627"/>
    <property type="match status" value="1"/>
</dbReference>
<reference evidence="3" key="1">
    <citation type="submission" date="2015-08" db="EMBL/GenBank/DDBJ databases">
        <title>Geographic isolates of Lymantria dispar multiple nucleopolyhedrovirus: Genomic analysis and biological activity against different host strains of Lymantria dispar.</title>
        <authorList>
            <person name="Harrison R.L."/>
            <person name="Rowley D.L."/>
            <person name="Keena M.A."/>
        </authorList>
    </citation>
    <scope>NUCLEOTIDE SEQUENCE</scope>
    <source>
        <strain evidence="3">3041</strain>
    </source>
</reference>
<evidence type="ECO:0000313" key="3">
    <source>
        <dbReference type="EMBL" id="AMO27816.1"/>
    </source>
</evidence>
<dbReference type="InterPro" id="IPR022549">
    <property type="entry name" value="DUF3627"/>
</dbReference>
<sequence>MALSKVEFVNGPLEVFTVQDENQEKWMVANPFAEALGYAKPNKVVLEKVSAENQKSFEEINPYRFGTTDGTTDDSSLLPRNIQAKTKFINTAGVFELINSSEMPAAKRFKTWNTNDLLPTLCQEGEYSMSKDAPSDIAAENTQIFNKFQFANLDLEIVKIKDRTGQLWMLANPFARILKYSNAPKAIATYVSENNQLCLEKIQSAQVGQTLLHIQPKSKFINRAGLFELIQASKMPRAQEFKQWISSNLLPKLCQEGEYSMSKDAPSDIAQGMNAVHAATNEGREAPWMKDLEVYKQNIVEKNEKIESLTCMLVESNQQVVKFANALVAANENLMTANNSLKAANDNLHGANQTIAHMANRMADIAQDVITKPSDPRLCHSLAVCSLGGDQYAFLRPQKRNLKRSLDRLSVDNREIVYKSEYVPNAMNVLNKVKESLPRDKFKARHNKITLLEDLTKEDLVEAIDRSLTQRQVAIIAKNASANNKVDYLNLS</sequence>
<dbReference type="SMART" id="SM01040">
    <property type="entry name" value="Bro-N"/>
    <property type="match status" value="2"/>
</dbReference>
<organismHost>
    <name type="scientific">Lepidoptera</name>
    <name type="common">moths &amp; butterflies</name>
    <dbReference type="NCBI Taxonomy" id="7088"/>
</organismHost>
<keyword evidence="1" id="KW-0175">Coiled coil</keyword>
<dbReference type="Pfam" id="PF02498">
    <property type="entry name" value="Bro-N"/>
    <property type="match status" value="2"/>
</dbReference>
<protein>
    <submittedName>
        <fullName evidence="3">BRO-L</fullName>
    </submittedName>
</protein>